<reference evidence="7" key="1">
    <citation type="submission" date="2025-08" db="UniProtKB">
        <authorList>
            <consortium name="RefSeq"/>
        </authorList>
    </citation>
    <scope>IDENTIFICATION</scope>
</reference>
<gene>
    <name evidence="7" type="primary">Oosp2</name>
</gene>
<comment type="similarity">
    <text evidence="2">Belongs to the PLAC1 family.</text>
</comment>
<dbReference type="RefSeq" id="XP_005369757.2">
    <property type="nucleotide sequence ID" value="XM_005369700.2"/>
</dbReference>
<evidence type="ECO:0000256" key="5">
    <source>
        <dbReference type="SAM" id="SignalP"/>
    </source>
</evidence>
<evidence type="ECO:0000313" key="7">
    <source>
        <dbReference type="RefSeq" id="XP_005369757.2"/>
    </source>
</evidence>
<accession>A0ABM0LNN6</accession>
<keyword evidence="6" id="KW-1185">Reference proteome</keyword>
<dbReference type="PANTHER" id="PTHR14380">
    <property type="entry name" value="PLACENTA-SPECIFIC PROTEIN 1"/>
    <property type="match status" value="1"/>
</dbReference>
<evidence type="ECO:0000256" key="4">
    <source>
        <dbReference type="ARBA" id="ARBA00022729"/>
    </source>
</evidence>
<dbReference type="InterPro" id="IPR033222">
    <property type="entry name" value="PLAC1_fam"/>
</dbReference>
<dbReference type="Proteomes" id="UP000694915">
    <property type="component" value="Unplaced"/>
</dbReference>
<keyword evidence="4 5" id="KW-0732">Signal</keyword>
<evidence type="ECO:0000256" key="3">
    <source>
        <dbReference type="ARBA" id="ARBA00022525"/>
    </source>
</evidence>
<name>A0ABM0LNN6_MICOH</name>
<organism evidence="6 7">
    <name type="scientific">Microtus ochrogaster</name>
    <name type="common">Prairie vole</name>
    <dbReference type="NCBI Taxonomy" id="79684"/>
    <lineage>
        <taxon>Eukaryota</taxon>
        <taxon>Metazoa</taxon>
        <taxon>Chordata</taxon>
        <taxon>Craniata</taxon>
        <taxon>Vertebrata</taxon>
        <taxon>Euteleostomi</taxon>
        <taxon>Mammalia</taxon>
        <taxon>Eutheria</taxon>
        <taxon>Euarchontoglires</taxon>
        <taxon>Glires</taxon>
        <taxon>Rodentia</taxon>
        <taxon>Myomorpha</taxon>
        <taxon>Muroidea</taxon>
        <taxon>Cricetidae</taxon>
        <taxon>Arvicolinae</taxon>
        <taxon>Microtus</taxon>
    </lineage>
</organism>
<evidence type="ECO:0000313" key="6">
    <source>
        <dbReference type="Proteomes" id="UP000694915"/>
    </source>
</evidence>
<comment type="subcellular location">
    <subcellularLocation>
        <location evidence="1">Secreted</location>
    </subcellularLocation>
</comment>
<evidence type="ECO:0000256" key="2">
    <source>
        <dbReference type="ARBA" id="ARBA00010071"/>
    </source>
</evidence>
<dbReference type="Gene3D" id="2.60.40.3210">
    <property type="entry name" value="Zona pellucida, ZP-N domain"/>
    <property type="match status" value="1"/>
</dbReference>
<sequence>MKVSVTLEFLVLSAVLVWPCAWNIDINVEINCSQDWLMVYVSPDAQDGNNSYIFSDELILGQGCPATKIHTYRYDFVYLVSDCGIRTKVISKNTIHFETEMYFVPRNSRFENQTIPLECSASRKSMWLTAVSTDEDPKVPESVFMTNL</sequence>
<protein>
    <submittedName>
        <fullName evidence="7">Oocyte-secreted protein 2</fullName>
    </submittedName>
</protein>
<dbReference type="PANTHER" id="PTHR14380:SF7">
    <property type="entry name" value="OOCYTE-SECRETED PROTEIN 2"/>
    <property type="match status" value="1"/>
</dbReference>
<feature type="chain" id="PRO_5047433333" evidence="5">
    <location>
        <begin position="24"/>
        <end position="148"/>
    </location>
</feature>
<evidence type="ECO:0000256" key="1">
    <source>
        <dbReference type="ARBA" id="ARBA00004613"/>
    </source>
</evidence>
<dbReference type="GeneID" id="101998107"/>
<keyword evidence="3" id="KW-0964">Secreted</keyword>
<proteinExistence type="inferred from homology"/>
<feature type="signal peptide" evidence="5">
    <location>
        <begin position="1"/>
        <end position="23"/>
    </location>
</feature>